<dbReference type="Proteomes" id="UP001597180">
    <property type="component" value="Unassembled WGS sequence"/>
</dbReference>
<organism evidence="1 2">
    <name type="scientific">Paenibacillus vulneris</name>
    <dbReference type="NCBI Taxonomy" id="1133364"/>
    <lineage>
        <taxon>Bacteria</taxon>
        <taxon>Bacillati</taxon>
        <taxon>Bacillota</taxon>
        <taxon>Bacilli</taxon>
        <taxon>Bacillales</taxon>
        <taxon>Paenibacillaceae</taxon>
        <taxon>Paenibacillus</taxon>
    </lineage>
</organism>
<protein>
    <recommendedName>
        <fullName evidence="3">LysR substrate-binding domain-containing protein</fullName>
    </recommendedName>
</protein>
<reference evidence="2" key="1">
    <citation type="journal article" date="2019" name="Int. J. Syst. Evol. Microbiol.">
        <title>The Global Catalogue of Microorganisms (GCM) 10K type strain sequencing project: providing services to taxonomists for standard genome sequencing and annotation.</title>
        <authorList>
            <consortium name="The Broad Institute Genomics Platform"/>
            <consortium name="The Broad Institute Genome Sequencing Center for Infectious Disease"/>
            <person name="Wu L."/>
            <person name="Ma J."/>
        </authorList>
    </citation>
    <scope>NUCLEOTIDE SEQUENCE [LARGE SCALE GENOMIC DNA]</scope>
    <source>
        <strain evidence="2">CCUG 53270</strain>
    </source>
</reference>
<sequence length="59" mass="6927">MSADNVSERLHNNEIDLALTITPVHDKRIVSQLLYKENGSQFVSILYIELHIRHPWQDK</sequence>
<accession>A0ABW3UQR1</accession>
<gene>
    <name evidence="1" type="ORF">ACFQ4B_23550</name>
</gene>
<evidence type="ECO:0008006" key="3">
    <source>
        <dbReference type="Google" id="ProtNLM"/>
    </source>
</evidence>
<evidence type="ECO:0000313" key="1">
    <source>
        <dbReference type="EMBL" id="MFD1223100.1"/>
    </source>
</evidence>
<comment type="caution">
    <text evidence="1">The sequence shown here is derived from an EMBL/GenBank/DDBJ whole genome shotgun (WGS) entry which is preliminary data.</text>
</comment>
<keyword evidence="2" id="KW-1185">Reference proteome</keyword>
<name>A0ABW3UQR1_9BACL</name>
<proteinExistence type="predicted"/>
<dbReference type="EMBL" id="JBHTLU010000031">
    <property type="protein sequence ID" value="MFD1223100.1"/>
    <property type="molecule type" value="Genomic_DNA"/>
</dbReference>
<dbReference type="RefSeq" id="WP_377768455.1">
    <property type="nucleotide sequence ID" value="NZ_BAABJG010000015.1"/>
</dbReference>
<evidence type="ECO:0000313" key="2">
    <source>
        <dbReference type="Proteomes" id="UP001597180"/>
    </source>
</evidence>